<accession>A0A6J4PYD6</accession>
<protein>
    <submittedName>
        <fullName evidence="2">Uncharacterized protein</fullName>
    </submittedName>
</protein>
<feature type="compositionally biased region" description="Basic and acidic residues" evidence="1">
    <location>
        <begin position="150"/>
        <end position="159"/>
    </location>
</feature>
<gene>
    <name evidence="2" type="ORF">AVDCRST_MAG66-3173</name>
</gene>
<name>A0A6J4PYD6_9PSEU</name>
<dbReference type="AlphaFoldDB" id="A0A6J4PYD6"/>
<evidence type="ECO:0000313" key="2">
    <source>
        <dbReference type="EMBL" id="CAA9429147.1"/>
    </source>
</evidence>
<dbReference type="EMBL" id="CADCUS010000460">
    <property type="protein sequence ID" value="CAA9429147.1"/>
    <property type="molecule type" value="Genomic_DNA"/>
</dbReference>
<feature type="non-terminal residue" evidence="2">
    <location>
        <position position="188"/>
    </location>
</feature>
<evidence type="ECO:0000256" key="1">
    <source>
        <dbReference type="SAM" id="MobiDB-lite"/>
    </source>
</evidence>
<organism evidence="2">
    <name type="scientific">uncultured Pseudonocardia sp</name>
    <dbReference type="NCBI Taxonomy" id="211455"/>
    <lineage>
        <taxon>Bacteria</taxon>
        <taxon>Bacillati</taxon>
        <taxon>Actinomycetota</taxon>
        <taxon>Actinomycetes</taxon>
        <taxon>Pseudonocardiales</taxon>
        <taxon>Pseudonocardiaceae</taxon>
        <taxon>Pseudonocardia</taxon>
        <taxon>environmental samples</taxon>
    </lineage>
</organism>
<sequence length="188" mass="19519">GGRRSERGPDAGARGGAGVAQGDQQGPQRCGEHGPLVVVQGGEDPVLVRDVVGQRAVDQGAARWGQRDQHAPPVVRARRAGDQAARLQPVQALGDRPGGHHGRARELGGGQRPVVAAQGGEHVERGGVEVVVGERGLELRLDEPGGAGEPPDHPHRGHVEVGPLLRPLGQDVVDGVGSDHDRKLSTKL</sequence>
<feature type="compositionally biased region" description="Basic and acidic residues" evidence="1">
    <location>
        <begin position="177"/>
        <end position="188"/>
    </location>
</feature>
<feature type="non-terminal residue" evidence="2">
    <location>
        <position position="1"/>
    </location>
</feature>
<proteinExistence type="predicted"/>
<feature type="region of interest" description="Disordered" evidence="1">
    <location>
        <begin position="90"/>
        <end position="111"/>
    </location>
</feature>
<feature type="region of interest" description="Disordered" evidence="1">
    <location>
        <begin position="140"/>
        <end position="188"/>
    </location>
</feature>
<reference evidence="2" key="1">
    <citation type="submission" date="2020-02" db="EMBL/GenBank/DDBJ databases">
        <authorList>
            <person name="Meier V. D."/>
        </authorList>
    </citation>
    <scope>NUCLEOTIDE SEQUENCE</scope>
    <source>
        <strain evidence="2">AVDCRST_MAG66</strain>
    </source>
</reference>
<feature type="region of interest" description="Disordered" evidence="1">
    <location>
        <begin position="1"/>
        <end position="37"/>
    </location>
</feature>